<keyword evidence="7 25" id="KW-0812">Transmembrane</keyword>
<evidence type="ECO:0000256" key="12">
    <source>
        <dbReference type="ARBA" id="ARBA00023018"/>
    </source>
</evidence>
<evidence type="ECO:0000256" key="6">
    <source>
        <dbReference type="ARBA" id="ARBA00022553"/>
    </source>
</evidence>
<evidence type="ECO:0000256" key="3">
    <source>
        <dbReference type="ARBA" id="ARBA00004484"/>
    </source>
</evidence>
<evidence type="ECO:0000259" key="26">
    <source>
        <dbReference type="PROSITE" id="PS51004"/>
    </source>
</evidence>
<protein>
    <recommendedName>
        <fullName evidence="21">Semaphorin-4F</fullName>
    </recommendedName>
    <alternativeName>
        <fullName evidence="22">Semaphorin-W</fullName>
    </alternativeName>
</protein>
<evidence type="ECO:0000256" key="4">
    <source>
        <dbReference type="ARBA" id="ARBA00022473"/>
    </source>
</evidence>
<dbReference type="GO" id="GO:0005783">
    <property type="term" value="C:endoplasmic reticulum"/>
    <property type="evidence" value="ECO:0007669"/>
    <property type="project" value="Ensembl"/>
</dbReference>
<comment type="caution">
    <text evidence="23">Lacks conserved residue(s) required for the propagation of feature annotation.</text>
</comment>
<evidence type="ECO:0000256" key="19">
    <source>
        <dbReference type="ARBA" id="ARBA00058150"/>
    </source>
</evidence>
<keyword evidence="4" id="KW-0217">Developmental protein</keyword>
<dbReference type="SUPFAM" id="SSF101912">
    <property type="entry name" value="Sema domain"/>
    <property type="match status" value="1"/>
</dbReference>
<reference evidence="28" key="1">
    <citation type="submission" date="2025-08" db="UniProtKB">
        <authorList>
            <consortium name="RefSeq"/>
        </authorList>
    </citation>
    <scope>IDENTIFICATION</scope>
    <source>
        <tissue evidence="28">Spleen</tissue>
    </source>
</reference>
<feature type="domain" description="Sema" evidence="26">
    <location>
        <begin position="66"/>
        <end position="534"/>
    </location>
</feature>
<dbReference type="RefSeq" id="XP_020860972.1">
    <property type="nucleotide sequence ID" value="XM_021005313.1"/>
</dbReference>
<dbReference type="GO" id="GO:0005886">
    <property type="term" value="C:plasma membrane"/>
    <property type="evidence" value="ECO:0007669"/>
    <property type="project" value="UniProtKB-SubCell"/>
</dbReference>
<dbReference type="PROSITE" id="PS51004">
    <property type="entry name" value="SEMA"/>
    <property type="match status" value="1"/>
</dbReference>
<dbReference type="InterPro" id="IPR047085">
    <property type="entry name" value="Sem4F_Sema_dom"/>
</dbReference>
<dbReference type="FunFam" id="2.130.10.10:FF:000351">
    <property type="entry name" value="semaphorin-4F isoform X1"/>
    <property type="match status" value="1"/>
</dbReference>
<feature type="region of interest" description="Disordered" evidence="24">
    <location>
        <begin position="1"/>
        <end position="23"/>
    </location>
</feature>
<keyword evidence="11 25" id="KW-1133">Transmembrane helix</keyword>
<evidence type="ECO:0000256" key="5">
    <source>
        <dbReference type="ARBA" id="ARBA00022475"/>
    </source>
</evidence>
<evidence type="ECO:0000256" key="14">
    <source>
        <dbReference type="ARBA" id="ARBA00023157"/>
    </source>
</evidence>
<accession>A0A6P5LR96</accession>
<dbReference type="GO" id="GO:0001755">
    <property type="term" value="P:neural crest cell migration"/>
    <property type="evidence" value="ECO:0007669"/>
    <property type="project" value="TreeGrafter"/>
</dbReference>
<evidence type="ECO:0000256" key="23">
    <source>
        <dbReference type="PROSITE-ProRule" id="PRU00352"/>
    </source>
</evidence>
<dbReference type="SUPFAM" id="SSF103575">
    <property type="entry name" value="Plexin repeat"/>
    <property type="match status" value="1"/>
</dbReference>
<evidence type="ECO:0000256" key="1">
    <source>
        <dbReference type="ARBA" id="ARBA00004251"/>
    </source>
</evidence>
<feature type="transmembrane region" description="Helical" evidence="25">
    <location>
        <begin position="681"/>
        <end position="703"/>
    </location>
</feature>
<dbReference type="SMART" id="SM00630">
    <property type="entry name" value="Sema"/>
    <property type="match status" value="1"/>
</dbReference>
<dbReference type="InterPro" id="IPR015943">
    <property type="entry name" value="WD40/YVTN_repeat-like_dom_sf"/>
</dbReference>
<dbReference type="InterPro" id="IPR016201">
    <property type="entry name" value="PSI"/>
</dbReference>
<keyword evidence="9" id="KW-0221">Differentiation</keyword>
<keyword evidence="12" id="KW-0770">Synapse</keyword>
<dbReference type="Pfam" id="PF01403">
    <property type="entry name" value="Sema"/>
    <property type="match status" value="1"/>
</dbReference>
<keyword evidence="8" id="KW-0732">Signal</keyword>
<sequence length="799" mass="86295">MRVSPARPRQGREQPHDPASAPAPTSVWAAPCAALRVQVLVLLVSCTSARAWSGPRLGRVLHSVPRTSLTASEADPLLTRFSAPQTQNYSILLVDPVSNTLYVGARDAIFALPLPLTEGRPQKIDWPVSETHRQSCRKKGKKEADCHNYIRILAMVNASHLLTCGTFAFDPQCGIIDVSSFHQVERLESGRGKCPFEPTQRSAAVMSGGVLYAASMNNFLGTEPIISRAIGPAEERIRTEVTPAWLNAPKFVAAVALSPTDWGEEDGDIEIYFFFTETARDSDIYQPIKVPTVARVCAGDLGGLKTLQRKWTTFLKAELLCPGPTHGRTSSILQDVATLRPKPGTGVPLFYGVFSSQWDGVSISAICAFHPRDIRSSMNGPFREFKHDCNRGTPVMDSDVPQPRPGMCITNQMKLLGFGSSLSLPDRVLTFARDHPLMHQPVSPADGHPLLVTSNTVYHRVAAHRVPSLLGEEYDVLYLGTGDGHLHRAVQIGSQLSILEDLTLFLEPQPVETLQLRDGWLLIGSGSEVTQVNITDCGRLQSCRECILARDPACAWSSRLKTCVTHIGAGEGLLQDIELGNASSLCPREPGALPLILEVPVVPAARVVLPCSPQSAWATCVWHRPGGLVEDTVIPRLDGLEVLVTQGALGTYACKCQEGGTTQVVATYHLFWGEPQGRGQIVGSGLAGFILGAVASTLILLLLGRQRQRHRQQELLARNKVGLDLGAPPSGTTSCSHDPPSPSPSPEDERLPLALAVAKRGSSLNGFPPSFLRDSHPGPNQAHILLTTAPLATCDETSI</sequence>
<evidence type="ECO:0000256" key="7">
    <source>
        <dbReference type="ARBA" id="ARBA00022692"/>
    </source>
</evidence>
<evidence type="ECO:0000256" key="20">
    <source>
        <dbReference type="ARBA" id="ARBA00063149"/>
    </source>
</evidence>
<evidence type="ECO:0000256" key="11">
    <source>
        <dbReference type="ARBA" id="ARBA00022989"/>
    </source>
</evidence>
<dbReference type="FunFam" id="3.30.1680.10:FF:000010">
    <property type="entry name" value="semaphorin-4F isoform X1"/>
    <property type="match status" value="1"/>
</dbReference>
<dbReference type="GO" id="GO:0030425">
    <property type="term" value="C:dendrite"/>
    <property type="evidence" value="ECO:0007669"/>
    <property type="project" value="UniProtKB-SubCell"/>
</dbReference>
<feature type="region of interest" description="Disordered" evidence="24">
    <location>
        <begin position="717"/>
        <end position="749"/>
    </location>
</feature>
<dbReference type="GO" id="GO:0014069">
    <property type="term" value="C:postsynaptic density"/>
    <property type="evidence" value="ECO:0007669"/>
    <property type="project" value="UniProtKB-SubCell"/>
</dbReference>
<evidence type="ECO:0000256" key="13">
    <source>
        <dbReference type="ARBA" id="ARBA00023136"/>
    </source>
</evidence>
<evidence type="ECO:0000256" key="8">
    <source>
        <dbReference type="ARBA" id="ARBA00022729"/>
    </source>
</evidence>
<dbReference type="FunCoup" id="A0A6P5LR96">
    <property type="interactions" value="769"/>
</dbReference>
<organism evidence="27 28">
    <name type="scientific">Phascolarctos cinereus</name>
    <name type="common">Koala</name>
    <dbReference type="NCBI Taxonomy" id="38626"/>
    <lineage>
        <taxon>Eukaryota</taxon>
        <taxon>Metazoa</taxon>
        <taxon>Chordata</taxon>
        <taxon>Craniata</taxon>
        <taxon>Vertebrata</taxon>
        <taxon>Euteleostomi</taxon>
        <taxon>Mammalia</taxon>
        <taxon>Metatheria</taxon>
        <taxon>Diprotodontia</taxon>
        <taxon>Phascolarctidae</taxon>
        <taxon>Phascolarctos</taxon>
    </lineage>
</organism>
<dbReference type="GeneID" id="110220990"/>
<comment type="subcellular location">
    <subcellularLocation>
        <location evidence="1">Cell membrane</location>
        <topology evidence="1">Single-pass type I membrane protein</topology>
    </subcellularLocation>
    <subcellularLocation>
        <location evidence="2">Cell projection</location>
        <location evidence="2">Dendrite</location>
    </subcellularLocation>
    <subcellularLocation>
        <location evidence="3">Perikaryon</location>
    </subcellularLocation>
    <subcellularLocation>
        <location evidence="18">Postsynaptic density</location>
    </subcellularLocation>
</comment>
<proteinExistence type="predicted"/>
<keyword evidence="27" id="KW-1185">Reference proteome</keyword>
<keyword evidence="10" id="KW-0524">Neurogenesis</keyword>
<dbReference type="GO" id="GO:0030215">
    <property type="term" value="F:semaphorin receptor binding"/>
    <property type="evidence" value="ECO:0007669"/>
    <property type="project" value="InterPro"/>
</dbReference>
<evidence type="ECO:0000256" key="15">
    <source>
        <dbReference type="ARBA" id="ARBA00023180"/>
    </source>
</evidence>
<keyword evidence="15" id="KW-0325">Glycoprotein</keyword>
<keyword evidence="16" id="KW-0966">Cell projection</keyword>
<keyword evidence="17" id="KW-0393">Immunoglobulin domain</keyword>
<dbReference type="InterPro" id="IPR002165">
    <property type="entry name" value="Plexin_repeat"/>
</dbReference>
<evidence type="ECO:0000313" key="27">
    <source>
        <dbReference type="Proteomes" id="UP000515140"/>
    </source>
</evidence>
<evidence type="ECO:0000256" key="25">
    <source>
        <dbReference type="SAM" id="Phobius"/>
    </source>
</evidence>
<dbReference type="Pfam" id="PF01437">
    <property type="entry name" value="PSI"/>
    <property type="match status" value="1"/>
</dbReference>
<keyword evidence="13 25" id="KW-0472">Membrane</keyword>
<dbReference type="GO" id="GO:0030335">
    <property type="term" value="P:positive regulation of cell migration"/>
    <property type="evidence" value="ECO:0007669"/>
    <property type="project" value="TreeGrafter"/>
</dbReference>
<dbReference type="GO" id="GO:0007411">
    <property type="term" value="P:axon guidance"/>
    <property type="evidence" value="ECO:0007669"/>
    <property type="project" value="TreeGrafter"/>
</dbReference>
<dbReference type="Pfam" id="PF19428">
    <property type="entry name" value="Sema4F_C"/>
    <property type="match status" value="1"/>
</dbReference>
<evidence type="ECO:0000256" key="2">
    <source>
        <dbReference type="ARBA" id="ARBA00004279"/>
    </source>
</evidence>
<dbReference type="InterPro" id="IPR001627">
    <property type="entry name" value="Semap_dom"/>
</dbReference>
<dbReference type="InParanoid" id="A0A6P5LR96"/>
<keyword evidence="6" id="KW-0597">Phosphoprotein</keyword>
<dbReference type="GO" id="GO:0043204">
    <property type="term" value="C:perikaryon"/>
    <property type="evidence" value="ECO:0007669"/>
    <property type="project" value="UniProtKB-SubCell"/>
</dbReference>
<comment type="function">
    <text evidence="19">Probable cell surface receptor that regulates oligodendroglial precursor cell migration. Might also regulate differentiation of oligodendroglial precursor cells. Has growth cone collapse activity against retinal ganglion-cell axons.</text>
</comment>
<dbReference type="GO" id="GO:0071526">
    <property type="term" value="P:semaphorin-plexin signaling pathway"/>
    <property type="evidence" value="ECO:0007669"/>
    <property type="project" value="TreeGrafter"/>
</dbReference>
<dbReference type="InterPro" id="IPR045791">
    <property type="entry name" value="Sema4F_C"/>
</dbReference>
<dbReference type="InterPro" id="IPR036352">
    <property type="entry name" value="Semap_dom_sf"/>
</dbReference>
<dbReference type="SMART" id="SM00423">
    <property type="entry name" value="PSI"/>
    <property type="match status" value="1"/>
</dbReference>
<dbReference type="Proteomes" id="UP000515140">
    <property type="component" value="Unplaced"/>
</dbReference>
<comment type="subunit">
    <text evidence="20">Interacts (via PDZ-binding motif) with DLG4/SAP90 (via PDZ domain 2); this interaction may promote translocation of DLG4/SAP90 to the membrane.</text>
</comment>
<evidence type="ECO:0000256" key="10">
    <source>
        <dbReference type="ARBA" id="ARBA00022902"/>
    </source>
</evidence>
<dbReference type="Gene3D" id="2.130.10.10">
    <property type="entry name" value="YVTN repeat-like/Quinoprotein amine dehydrogenase"/>
    <property type="match status" value="1"/>
</dbReference>
<evidence type="ECO:0000256" key="22">
    <source>
        <dbReference type="ARBA" id="ARBA00083080"/>
    </source>
</evidence>
<evidence type="ECO:0000256" key="21">
    <source>
        <dbReference type="ARBA" id="ARBA00074135"/>
    </source>
</evidence>
<keyword evidence="5" id="KW-1003">Cell membrane</keyword>
<dbReference type="PANTHER" id="PTHR11036">
    <property type="entry name" value="SEMAPHORIN"/>
    <property type="match status" value="1"/>
</dbReference>
<evidence type="ECO:0000313" key="28">
    <source>
        <dbReference type="RefSeq" id="XP_020860972.1"/>
    </source>
</evidence>
<dbReference type="GO" id="GO:0045499">
    <property type="term" value="F:chemorepellent activity"/>
    <property type="evidence" value="ECO:0007669"/>
    <property type="project" value="TreeGrafter"/>
</dbReference>
<dbReference type="Gene3D" id="3.30.1680.10">
    <property type="entry name" value="ligand-binding face of the semaphorins, domain 2"/>
    <property type="match status" value="1"/>
</dbReference>
<evidence type="ECO:0000256" key="24">
    <source>
        <dbReference type="SAM" id="MobiDB-lite"/>
    </source>
</evidence>
<evidence type="ECO:0000256" key="16">
    <source>
        <dbReference type="ARBA" id="ARBA00023273"/>
    </source>
</evidence>
<dbReference type="CDD" id="cd11261">
    <property type="entry name" value="Sema_4F"/>
    <property type="match status" value="1"/>
</dbReference>
<dbReference type="AlphaFoldDB" id="A0A6P5LR96"/>
<evidence type="ECO:0000256" key="18">
    <source>
        <dbReference type="ARBA" id="ARBA00034105"/>
    </source>
</evidence>
<dbReference type="KEGG" id="pcw:110220990"/>
<gene>
    <name evidence="28" type="primary">SEMA4F</name>
</gene>
<evidence type="ECO:0000256" key="9">
    <source>
        <dbReference type="ARBA" id="ARBA00022782"/>
    </source>
</evidence>
<evidence type="ECO:0000256" key="17">
    <source>
        <dbReference type="ARBA" id="ARBA00023319"/>
    </source>
</evidence>
<name>A0A6P5LR96_PHACI</name>
<dbReference type="PANTHER" id="PTHR11036:SF72">
    <property type="entry name" value="SEMAPHORIN-4F"/>
    <property type="match status" value="1"/>
</dbReference>
<keyword evidence="14" id="KW-1015">Disulfide bond</keyword>
<dbReference type="InterPro" id="IPR027231">
    <property type="entry name" value="Semaphorin"/>
</dbReference>
<dbReference type="CTD" id="10505"/>